<protein>
    <recommendedName>
        <fullName evidence="3">YokE-like PH domain-containing protein</fullName>
    </recommendedName>
</protein>
<dbReference type="RefSeq" id="WP_133399530.1">
    <property type="nucleotide sequence ID" value="NZ_SMZX01000002.1"/>
</dbReference>
<name>A0A4R5YE71_9MICO</name>
<gene>
    <name evidence="1" type="ORF">E2R54_09110</name>
</gene>
<evidence type="ECO:0000313" key="2">
    <source>
        <dbReference type="Proteomes" id="UP000295633"/>
    </source>
</evidence>
<organism evidence="1 2">
    <name type="scientific">Microbacterium oleivorans</name>
    <dbReference type="NCBI Taxonomy" id="273677"/>
    <lineage>
        <taxon>Bacteria</taxon>
        <taxon>Bacillati</taxon>
        <taxon>Actinomycetota</taxon>
        <taxon>Actinomycetes</taxon>
        <taxon>Micrococcales</taxon>
        <taxon>Microbacteriaceae</taxon>
        <taxon>Microbacterium</taxon>
    </lineage>
</organism>
<evidence type="ECO:0000313" key="1">
    <source>
        <dbReference type="EMBL" id="TDL43381.1"/>
    </source>
</evidence>
<reference evidence="1 2" key="1">
    <citation type="submission" date="2019-03" db="EMBL/GenBank/DDBJ databases">
        <title>Genome Sequencing and Assembly of Various Microbes Isolated from Partially Reclaimed Soil and Acid Mine Drainage (AMD) Site.</title>
        <authorList>
            <person name="Steinbock B."/>
            <person name="Bechtold R."/>
            <person name="Sevigny J.L."/>
            <person name="Thomas D."/>
            <person name="Cuthill L.R."/>
            <person name="Aveiro Johannsen E.J."/>
            <person name="Thomas K."/>
            <person name="Ghosh A."/>
        </authorList>
    </citation>
    <scope>NUCLEOTIDE SEQUENCE [LARGE SCALE GENOMIC DNA]</scope>
    <source>
        <strain evidence="1 2">F-B2</strain>
    </source>
</reference>
<dbReference type="Proteomes" id="UP000295633">
    <property type="component" value="Unassembled WGS sequence"/>
</dbReference>
<dbReference type="AlphaFoldDB" id="A0A4R5YE71"/>
<evidence type="ECO:0008006" key="3">
    <source>
        <dbReference type="Google" id="ProtNLM"/>
    </source>
</evidence>
<dbReference type="EMBL" id="SMZX01000002">
    <property type="protein sequence ID" value="TDL43381.1"/>
    <property type="molecule type" value="Genomic_DNA"/>
</dbReference>
<proteinExistence type="predicted"/>
<accession>A0A4R5YE71</accession>
<sequence>MDRARTRILTEVEQTLDPGESVVVALHTSNGDTGHVQPHEGVLVATDRRLRFRGKSGWAGRQVHDESFPYSEIRELAFSRIDVTSSAGTYGRIITKGRLALTCGGVSWVFERQGLVAVADDRQVEALADEVENRIRALDVPPAEA</sequence>
<comment type="caution">
    <text evidence="1">The sequence shown here is derived from an EMBL/GenBank/DDBJ whole genome shotgun (WGS) entry which is preliminary data.</text>
</comment>